<comment type="caution">
    <text evidence="3">The sequence shown here is derived from an EMBL/GenBank/DDBJ whole genome shotgun (WGS) entry which is preliminary data.</text>
</comment>
<feature type="region of interest" description="Disordered" evidence="1">
    <location>
        <begin position="272"/>
        <end position="298"/>
    </location>
</feature>
<sequence>MCDSDGKERDSEESDEGDSAMMSAAATRRYDNATSRPRVVKLLRGERLGWWSLQKFVRRARMRALVIGAVNDRRVEILLDTGANGSVIYIQGIGKDKVSTTHKALVKVTLGWEVVYEFEVRPTDFMIPAWIRLDLYNSTAKLPDEVVVPLLPSLKVRDDQTYGLQTADGPTEAVCQSDLAIAEFKLRHKQPSDLTHKFWVRRTDDWIPTIMMNAKGKATRVYLTSTRPTSVWCPAHFPVVIWLPHGMLSSEGYVQLNSAEYRDWQSYTQTGYPDNHQLSKSDGITAKESPPEARKGKKLTCAERWAAVDTKNKATDTHEDLVESNAGLKSQTDLANETSEDFDELKTTDDTMADDPEEYL</sequence>
<evidence type="ECO:0000259" key="2">
    <source>
        <dbReference type="PROSITE" id="PS50175"/>
    </source>
</evidence>
<dbReference type="PROSITE" id="PS50175">
    <property type="entry name" value="ASP_PROT_RETROV"/>
    <property type="match status" value="1"/>
</dbReference>
<feature type="compositionally biased region" description="Acidic residues" evidence="1">
    <location>
        <begin position="351"/>
        <end position="360"/>
    </location>
</feature>
<feature type="compositionally biased region" description="Polar residues" evidence="1">
    <location>
        <begin position="327"/>
        <end position="337"/>
    </location>
</feature>
<feature type="domain" description="Peptidase A2" evidence="2">
    <location>
        <begin position="75"/>
        <end position="88"/>
    </location>
</feature>
<evidence type="ECO:0000313" key="4">
    <source>
        <dbReference type="Proteomes" id="UP000237271"/>
    </source>
</evidence>
<dbReference type="EMBL" id="NCKW01006557">
    <property type="protein sequence ID" value="POM71250.1"/>
    <property type="molecule type" value="Genomic_DNA"/>
</dbReference>
<dbReference type="Proteomes" id="UP000237271">
    <property type="component" value="Unassembled WGS sequence"/>
</dbReference>
<accession>A0A2P4Y0D8</accession>
<proteinExistence type="predicted"/>
<dbReference type="GO" id="GO:0006508">
    <property type="term" value="P:proteolysis"/>
    <property type="evidence" value="ECO:0007669"/>
    <property type="project" value="InterPro"/>
</dbReference>
<evidence type="ECO:0000256" key="1">
    <source>
        <dbReference type="SAM" id="MobiDB-lite"/>
    </source>
</evidence>
<dbReference type="GO" id="GO:0004190">
    <property type="term" value="F:aspartic-type endopeptidase activity"/>
    <property type="evidence" value="ECO:0007669"/>
    <property type="project" value="InterPro"/>
</dbReference>
<dbReference type="InterPro" id="IPR001995">
    <property type="entry name" value="Peptidase_A2_cat"/>
</dbReference>
<feature type="region of interest" description="Disordered" evidence="1">
    <location>
        <begin position="1"/>
        <end position="29"/>
    </location>
</feature>
<reference evidence="3 4" key="1">
    <citation type="journal article" date="2017" name="Genome Biol. Evol.">
        <title>Phytophthora megakarya and P. palmivora, closely related causal agents of cacao black pod rot, underwent increases in genome sizes and gene numbers by different mechanisms.</title>
        <authorList>
            <person name="Ali S.S."/>
            <person name="Shao J."/>
            <person name="Lary D.J."/>
            <person name="Kronmiller B."/>
            <person name="Shen D."/>
            <person name="Strem M.D."/>
            <person name="Amoako-Attah I."/>
            <person name="Akrofi A.Y."/>
            <person name="Begoude B.A."/>
            <person name="Ten Hoopen G.M."/>
            <person name="Coulibaly K."/>
            <person name="Kebe B.I."/>
            <person name="Melnick R.L."/>
            <person name="Guiltinan M.J."/>
            <person name="Tyler B.M."/>
            <person name="Meinhardt L.W."/>
            <person name="Bailey B.A."/>
        </authorList>
    </citation>
    <scope>NUCLEOTIDE SEQUENCE [LARGE SCALE GENOMIC DNA]</scope>
    <source>
        <strain evidence="4">sbr112.9</strain>
    </source>
</reference>
<feature type="compositionally biased region" description="Basic and acidic residues" evidence="1">
    <location>
        <begin position="310"/>
        <end position="321"/>
    </location>
</feature>
<evidence type="ECO:0000313" key="3">
    <source>
        <dbReference type="EMBL" id="POM71250.1"/>
    </source>
</evidence>
<feature type="compositionally biased region" description="Basic and acidic residues" evidence="1">
    <location>
        <begin position="1"/>
        <end position="10"/>
    </location>
</feature>
<organism evidence="3 4">
    <name type="scientific">Phytophthora palmivora</name>
    <dbReference type="NCBI Taxonomy" id="4796"/>
    <lineage>
        <taxon>Eukaryota</taxon>
        <taxon>Sar</taxon>
        <taxon>Stramenopiles</taxon>
        <taxon>Oomycota</taxon>
        <taxon>Peronosporomycetes</taxon>
        <taxon>Peronosporales</taxon>
        <taxon>Peronosporaceae</taxon>
        <taxon>Phytophthora</taxon>
    </lineage>
</organism>
<protein>
    <recommendedName>
        <fullName evidence="2">Peptidase A2 domain-containing protein</fullName>
    </recommendedName>
</protein>
<gene>
    <name evidence="3" type="ORF">PHPALM_12201</name>
</gene>
<feature type="compositionally biased region" description="Polar residues" evidence="1">
    <location>
        <begin position="272"/>
        <end position="282"/>
    </location>
</feature>
<feature type="region of interest" description="Disordered" evidence="1">
    <location>
        <begin position="310"/>
        <end position="360"/>
    </location>
</feature>
<name>A0A2P4Y0D8_9STRA</name>
<keyword evidence="4" id="KW-1185">Reference proteome</keyword>
<dbReference type="AlphaFoldDB" id="A0A2P4Y0D8"/>
<dbReference type="OrthoDB" id="128412at2759"/>